<evidence type="ECO:0000313" key="3">
    <source>
        <dbReference type="Proteomes" id="UP000660611"/>
    </source>
</evidence>
<name>A0A919UEV2_9ACTN</name>
<keyword evidence="3" id="KW-1185">Reference proteome</keyword>
<comment type="caution">
    <text evidence="2">The sequence shown here is derived from an EMBL/GenBank/DDBJ whole genome shotgun (WGS) entry which is preliminary data.</text>
</comment>
<keyword evidence="1" id="KW-0732">Signal</keyword>
<evidence type="ECO:0000313" key="2">
    <source>
        <dbReference type="EMBL" id="GIG47998.1"/>
    </source>
</evidence>
<gene>
    <name evidence="2" type="ORF">Dsi01nite_060390</name>
</gene>
<organism evidence="2 3">
    <name type="scientific">Dactylosporangium siamense</name>
    <dbReference type="NCBI Taxonomy" id="685454"/>
    <lineage>
        <taxon>Bacteria</taxon>
        <taxon>Bacillati</taxon>
        <taxon>Actinomycetota</taxon>
        <taxon>Actinomycetes</taxon>
        <taxon>Micromonosporales</taxon>
        <taxon>Micromonosporaceae</taxon>
        <taxon>Dactylosporangium</taxon>
    </lineage>
</organism>
<sequence length="110" mass="11882">MRLAAVVFAGASVLAAPTSAEAASSSIAGSYAYDLDASRTVTVCDVAPDSKKVRAIYGVRGYLERSVENDAGNGQCRTSAYEPEHIFRFKACRNAWVDWYCATSYAYTGY</sequence>
<feature type="signal peptide" evidence="1">
    <location>
        <begin position="1"/>
        <end position="22"/>
    </location>
</feature>
<accession>A0A919UEV2</accession>
<feature type="chain" id="PRO_5037208786" description="Secreted protein" evidence="1">
    <location>
        <begin position="23"/>
        <end position="110"/>
    </location>
</feature>
<evidence type="ECO:0008006" key="4">
    <source>
        <dbReference type="Google" id="ProtNLM"/>
    </source>
</evidence>
<proteinExistence type="predicted"/>
<dbReference type="AlphaFoldDB" id="A0A919UEV2"/>
<dbReference type="Proteomes" id="UP000660611">
    <property type="component" value="Unassembled WGS sequence"/>
</dbReference>
<dbReference type="EMBL" id="BONQ01000091">
    <property type="protein sequence ID" value="GIG47998.1"/>
    <property type="molecule type" value="Genomic_DNA"/>
</dbReference>
<evidence type="ECO:0000256" key="1">
    <source>
        <dbReference type="SAM" id="SignalP"/>
    </source>
</evidence>
<reference evidence="2" key="1">
    <citation type="submission" date="2021-01" db="EMBL/GenBank/DDBJ databases">
        <title>Whole genome shotgun sequence of Dactylosporangium siamense NBRC 106093.</title>
        <authorList>
            <person name="Komaki H."/>
            <person name="Tamura T."/>
        </authorList>
    </citation>
    <scope>NUCLEOTIDE SEQUENCE</scope>
    <source>
        <strain evidence="2">NBRC 106093</strain>
    </source>
</reference>
<protein>
    <recommendedName>
        <fullName evidence="4">Secreted protein</fullName>
    </recommendedName>
</protein>